<dbReference type="EMBL" id="ML995534">
    <property type="protein sequence ID" value="KAF2136113.1"/>
    <property type="molecule type" value="Genomic_DNA"/>
</dbReference>
<name>A0A6A6AY66_9PEZI</name>
<keyword evidence="2" id="KW-0472">Membrane</keyword>
<keyword evidence="2" id="KW-0812">Transmembrane</keyword>
<sequence>MASWLQKQRKTELASLAIDSGLSGWEHMLKDELVSKLDEHLKTQEPTLSSHPHFAEYYDRNNGTPVKRSRTVPPADANEAPRSTRPRRRTTRVKEEVESQDETVDLKDKDSSSPLESPSMALATRTPRAVERVATQVPLPPSPAVVTDAIERQTAIVRGKVGEAWEGTGITDYAEYVREVLSSVVGVEAAAILVEAYYLQRQVMPWTYFFDIPAVEALGTNSHPVYLPQLFVLLTSSFWAPSLLWASTSLFVPLLFAYFFNLTLRTKINNGVTTSTTTYRADPLTFNIMKALVTYMVYAQGVRFSGMVGDDTVLKVDGALPGGYQSAMIGAGIGIITSIYEAVLKKQHTTSA</sequence>
<reference evidence="3" key="1">
    <citation type="journal article" date="2020" name="Stud. Mycol.">
        <title>101 Dothideomycetes genomes: a test case for predicting lifestyles and emergence of pathogens.</title>
        <authorList>
            <person name="Haridas S."/>
            <person name="Albert R."/>
            <person name="Binder M."/>
            <person name="Bloem J."/>
            <person name="Labutti K."/>
            <person name="Salamov A."/>
            <person name="Andreopoulos B."/>
            <person name="Baker S."/>
            <person name="Barry K."/>
            <person name="Bills G."/>
            <person name="Bluhm B."/>
            <person name="Cannon C."/>
            <person name="Castanera R."/>
            <person name="Culley D."/>
            <person name="Daum C."/>
            <person name="Ezra D."/>
            <person name="Gonzalez J."/>
            <person name="Henrissat B."/>
            <person name="Kuo A."/>
            <person name="Liang C."/>
            <person name="Lipzen A."/>
            <person name="Lutzoni F."/>
            <person name="Magnuson J."/>
            <person name="Mondo S."/>
            <person name="Nolan M."/>
            <person name="Ohm R."/>
            <person name="Pangilinan J."/>
            <person name="Park H.-J."/>
            <person name="Ramirez L."/>
            <person name="Alfaro M."/>
            <person name="Sun H."/>
            <person name="Tritt A."/>
            <person name="Yoshinaga Y."/>
            <person name="Zwiers L.-H."/>
            <person name="Turgeon B."/>
            <person name="Goodwin S."/>
            <person name="Spatafora J."/>
            <person name="Crous P."/>
            <person name="Grigoriev I."/>
        </authorList>
    </citation>
    <scope>NUCLEOTIDE SEQUENCE</scope>
    <source>
        <strain evidence="3">CBS 121167</strain>
    </source>
</reference>
<dbReference type="OrthoDB" id="4034134at2759"/>
<accession>A0A6A6AY66</accession>
<organism evidence="3 4">
    <name type="scientific">Aplosporella prunicola CBS 121167</name>
    <dbReference type="NCBI Taxonomy" id="1176127"/>
    <lineage>
        <taxon>Eukaryota</taxon>
        <taxon>Fungi</taxon>
        <taxon>Dikarya</taxon>
        <taxon>Ascomycota</taxon>
        <taxon>Pezizomycotina</taxon>
        <taxon>Dothideomycetes</taxon>
        <taxon>Dothideomycetes incertae sedis</taxon>
        <taxon>Botryosphaeriales</taxon>
        <taxon>Aplosporellaceae</taxon>
        <taxon>Aplosporella</taxon>
    </lineage>
</organism>
<feature type="transmembrane region" description="Helical" evidence="2">
    <location>
        <begin position="180"/>
        <end position="199"/>
    </location>
</feature>
<keyword evidence="4" id="KW-1185">Reference proteome</keyword>
<proteinExistence type="predicted"/>
<keyword evidence="2" id="KW-1133">Transmembrane helix</keyword>
<dbReference type="Proteomes" id="UP000799438">
    <property type="component" value="Unassembled WGS sequence"/>
</dbReference>
<evidence type="ECO:0000313" key="3">
    <source>
        <dbReference type="EMBL" id="KAF2136113.1"/>
    </source>
</evidence>
<evidence type="ECO:0000256" key="2">
    <source>
        <dbReference type="SAM" id="Phobius"/>
    </source>
</evidence>
<dbReference type="PANTHER" id="PTHR41807">
    <property type="entry name" value="GLUTATHIONE TRANSFERASE 3"/>
    <property type="match status" value="1"/>
</dbReference>
<dbReference type="PANTHER" id="PTHR41807:SF1">
    <property type="entry name" value="GLUTATHIONE TRANSFERASE 3"/>
    <property type="match status" value="1"/>
</dbReference>
<gene>
    <name evidence="3" type="ORF">K452DRAFT_280509</name>
</gene>
<dbReference type="GO" id="GO:0016020">
    <property type="term" value="C:membrane"/>
    <property type="evidence" value="ECO:0007669"/>
    <property type="project" value="TreeGrafter"/>
</dbReference>
<dbReference type="RefSeq" id="XP_033391831.1">
    <property type="nucleotide sequence ID" value="XM_033539458.1"/>
</dbReference>
<evidence type="ECO:0000313" key="4">
    <source>
        <dbReference type="Proteomes" id="UP000799438"/>
    </source>
</evidence>
<feature type="region of interest" description="Disordered" evidence="1">
    <location>
        <begin position="44"/>
        <end position="126"/>
    </location>
</feature>
<dbReference type="GeneID" id="54296954"/>
<dbReference type="InterPro" id="IPR038872">
    <property type="entry name" value="Put_GTT3"/>
</dbReference>
<protein>
    <submittedName>
        <fullName evidence="3">Uncharacterized protein</fullName>
    </submittedName>
</protein>
<feature type="transmembrane region" description="Helical" evidence="2">
    <location>
        <begin position="238"/>
        <end position="260"/>
    </location>
</feature>
<dbReference type="AlphaFoldDB" id="A0A6A6AY66"/>
<evidence type="ECO:0000256" key="1">
    <source>
        <dbReference type="SAM" id="MobiDB-lite"/>
    </source>
</evidence>